<keyword evidence="10" id="KW-0325">Glycoprotein</keyword>
<keyword evidence="11" id="KW-0294">Fucose metabolism</keyword>
<evidence type="ECO:0000256" key="6">
    <source>
        <dbReference type="ARBA" id="ARBA00022692"/>
    </source>
</evidence>
<dbReference type="Pfam" id="PF10250">
    <property type="entry name" value="O-FucT"/>
    <property type="match status" value="1"/>
</dbReference>
<dbReference type="CDD" id="cd11299">
    <property type="entry name" value="O-FucT_plant"/>
    <property type="match status" value="1"/>
</dbReference>
<dbReference type="PANTHER" id="PTHR31741">
    <property type="entry name" value="OS02G0726500 PROTEIN-RELATED"/>
    <property type="match status" value="1"/>
</dbReference>
<keyword evidence="6 14" id="KW-0812">Transmembrane</keyword>
<dbReference type="EMBL" id="CAMGYJ010000007">
    <property type="protein sequence ID" value="CAI0446364.1"/>
    <property type="molecule type" value="Genomic_DNA"/>
</dbReference>
<proteinExistence type="inferred from homology"/>
<dbReference type="PANTHER" id="PTHR31741:SF63">
    <property type="entry name" value="O-FUCOSYLTRANSFERASE 37"/>
    <property type="match status" value="1"/>
</dbReference>
<name>A0AAV0MHV9_9ROSI</name>
<evidence type="ECO:0000313" key="16">
    <source>
        <dbReference type="Proteomes" id="UP001154282"/>
    </source>
</evidence>
<dbReference type="Proteomes" id="UP001154282">
    <property type="component" value="Unassembled WGS sequence"/>
</dbReference>
<evidence type="ECO:0000256" key="14">
    <source>
        <dbReference type="SAM" id="Phobius"/>
    </source>
</evidence>
<reference evidence="15" key="1">
    <citation type="submission" date="2022-08" db="EMBL/GenBank/DDBJ databases">
        <authorList>
            <person name="Gutierrez-Valencia J."/>
        </authorList>
    </citation>
    <scope>NUCLEOTIDE SEQUENCE</scope>
</reference>
<keyword evidence="7" id="KW-0735">Signal-anchor</keyword>
<evidence type="ECO:0000256" key="8">
    <source>
        <dbReference type="ARBA" id="ARBA00022989"/>
    </source>
</evidence>
<comment type="caution">
    <text evidence="15">The sequence shown here is derived from an EMBL/GenBank/DDBJ whole genome shotgun (WGS) entry which is preliminary data.</text>
</comment>
<dbReference type="PIRSF" id="PIRSF009360">
    <property type="entry name" value="UCP009360"/>
    <property type="match status" value="1"/>
</dbReference>
<comment type="subcellular location">
    <subcellularLocation>
        <location evidence="1">Membrane</location>
        <topology evidence="1">Single-pass type II membrane protein</topology>
    </subcellularLocation>
</comment>
<keyword evidence="4" id="KW-0328">Glycosyltransferase</keyword>
<gene>
    <name evidence="15" type="ORF">LITE_LOCUS28983</name>
</gene>
<evidence type="ECO:0000256" key="9">
    <source>
        <dbReference type="ARBA" id="ARBA00023136"/>
    </source>
</evidence>
<protein>
    <recommendedName>
        <fullName evidence="13">O-fucosyltransferase family protein</fullName>
    </recommendedName>
</protein>
<evidence type="ECO:0000256" key="5">
    <source>
        <dbReference type="ARBA" id="ARBA00022679"/>
    </source>
</evidence>
<comment type="similarity">
    <text evidence="3">Belongs to the glycosyltransferase GT106 family.</text>
</comment>
<keyword evidence="9 14" id="KW-0472">Membrane</keyword>
<feature type="transmembrane region" description="Helical" evidence="14">
    <location>
        <begin position="52"/>
        <end position="78"/>
    </location>
</feature>
<dbReference type="GO" id="GO:0006004">
    <property type="term" value="P:fucose metabolic process"/>
    <property type="evidence" value="ECO:0007669"/>
    <property type="project" value="UniProtKB-KW"/>
</dbReference>
<keyword evidence="16" id="KW-1185">Reference proteome</keyword>
<dbReference type="InterPro" id="IPR024709">
    <property type="entry name" value="FucosylTrfase_pln"/>
</dbReference>
<evidence type="ECO:0000256" key="7">
    <source>
        <dbReference type="ARBA" id="ARBA00022968"/>
    </source>
</evidence>
<evidence type="ECO:0000256" key="2">
    <source>
        <dbReference type="ARBA" id="ARBA00004881"/>
    </source>
</evidence>
<sequence>MAKERKLKSFSNPIMALVPSPAFHFVSASPFPSFLFSPRKSPRNSHHHTRPITVPTAAISLFLCCLLLSLAILGAHFLSIVPTWQDSSPPCSLSFPSTVSASSLFVSLSSNPAAEEGIQMAASGTPLLPVRNPGSNLSEEEAEFWKQPDGEGYQPCLYFTLEYRKASARISKEKRRFLVVVVAGGLNQQRNQIVDAVVIARILEAALVVPVLQVNLVWGDESEFAEVFDVEHFKRVLRADVRIVSSLPSTHLLSRQSIQNQIPHDVSPLWLRTKFSREMNEEGLVVLKGLDSRLTKNLPLDLQKLRCKVAFHALRFAEPIQELGDRLARRMWVEGPYIALHLRLEKDVWIRSGCLTGLGREYDKIVDQMRESEPEYLTGRLNMSHIQRRQSGLCPLNAFEVAWFLKALGAPTGAGIYLAGGEPFGGTKALQPLMQDFPNLVTKEMLARGAELSPYAGKSSALAAVDYIVSLSSNVFLPSHGGNMGRVMQGHRAYVGHRKYIKPNKPAMLPLFEDSSISEPELGTIVRKLHRRSLGQPEARTNKRDRDVIAYPVPECMCKSRKAIF</sequence>
<comment type="pathway">
    <text evidence="2">Glycan metabolism.</text>
</comment>
<keyword evidence="5" id="KW-0808">Transferase</keyword>
<dbReference type="GO" id="GO:0016020">
    <property type="term" value="C:membrane"/>
    <property type="evidence" value="ECO:0007669"/>
    <property type="project" value="UniProtKB-SubCell"/>
</dbReference>
<organism evidence="15 16">
    <name type="scientific">Linum tenue</name>
    <dbReference type="NCBI Taxonomy" id="586396"/>
    <lineage>
        <taxon>Eukaryota</taxon>
        <taxon>Viridiplantae</taxon>
        <taxon>Streptophyta</taxon>
        <taxon>Embryophyta</taxon>
        <taxon>Tracheophyta</taxon>
        <taxon>Spermatophyta</taxon>
        <taxon>Magnoliopsida</taxon>
        <taxon>eudicotyledons</taxon>
        <taxon>Gunneridae</taxon>
        <taxon>Pentapetalae</taxon>
        <taxon>rosids</taxon>
        <taxon>fabids</taxon>
        <taxon>Malpighiales</taxon>
        <taxon>Linaceae</taxon>
        <taxon>Linum</taxon>
    </lineage>
</organism>
<dbReference type="AlphaFoldDB" id="A0AAV0MHV9"/>
<evidence type="ECO:0000256" key="12">
    <source>
        <dbReference type="ARBA" id="ARBA00023277"/>
    </source>
</evidence>
<evidence type="ECO:0000256" key="4">
    <source>
        <dbReference type="ARBA" id="ARBA00022676"/>
    </source>
</evidence>
<keyword evidence="12" id="KW-0119">Carbohydrate metabolism</keyword>
<accession>A0AAV0MHV9</accession>
<evidence type="ECO:0000256" key="1">
    <source>
        <dbReference type="ARBA" id="ARBA00004606"/>
    </source>
</evidence>
<evidence type="ECO:0000256" key="13">
    <source>
        <dbReference type="ARBA" id="ARBA00030350"/>
    </source>
</evidence>
<evidence type="ECO:0000313" key="15">
    <source>
        <dbReference type="EMBL" id="CAI0446364.1"/>
    </source>
</evidence>
<dbReference type="GO" id="GO:0016757">
    <property type="term" value="F:glycosyltransferase activity"/>
    <property type="evidence" value="ECO:0007669"/>
    <property type="project" value="UniProtKB-KW"/>
</dbReference>
<evidence type="ECO:0000256" key="3">
    <source>
        <dbReference type="ARBA" id="ARBA00007737"/>
    </source>
</evidence>
<keyword evidence="8 14" id="KW-1133">Transmembrane helix</keyword>
<dbReference type="InterPro" id="IPR019378">
    <property type="entry name" value="GDP-Fuc_O-FucTrfase"/>
</dbReference>
<evidence type="ECO:0000256" key="11">
    <source>
        <dbReference type="ARBA" id="ARBA00023253"/>
    </source>
</evidence>
<dbReference type="GO" id="GO:0005737">
    <property type="term" value="C:cytoplasm"/>
    <property type="evidence" value="ECO:0007669"/>
    <property type="project" value="TreeGrafter"/>
</dbReference>
<evidence type="ECO:0000256" key="10">
    <source>
        <dbReference type="ARBA" id="ARBA00023180"/>
    </source>
</evidence>